<reference evidence="1 2" key="1">
    <citation type="journal article" date="2016" name="Nat. Commun.">
        <title>Thousands of microbial genomes shed light on interconnected biogeochemical processes in an aquifer system.</title>
        <authorList>
            <person name="Anantharaman K."/>
            <person name="Brown C.T."/>
            <person name="Hug L.A."/>
            <person name="Sharon I."/>
            <person name="Castelle C.J."/>
            <person name="Probst A.J."/>
            <person name="Thomas B.C."/>
            <person name="Singh A."/>
            <person name="Wilkins M.J."/>
            <person name="Karaoz U."/>
            <person name="Brodie E.L."/>
            <person name="Williams K.H."/>
            <person name="Hubbard S.S."/>
            <person name="Banfield J.F."/>
        </authorList>
    </citation>
    <scope>NUCLEOTIDE SEQUENCE [LARGE SCALE GENOMIC DNA]</scope>
</reference>
<comment type="caution">
    <text evidence="1">The sequence shown here is derived from an EMBL/GenBank/DDBJ whole genome shotgun (WGS) entry which is preliminary data.</text>
</comment>
<protein>
    <recommendedName>
        <fullName evidence="3">Bacterial Ig domain-containing protein</fullName>
    </recommendedName>
</protein>
<accession>A0A1F7X0T3</accession>
<gene>
    <name evidence="1" type="ORF">A2Z67_00415</name>
</gene>
<dbReference type="AlphaFoldDB" id="A0A1F7X0T3"/>
<sequence>MRKEIFFAILAGALFGLIIAFGIWKANSSIKTNGTTTDNTPTEEVTTPTSVPQVGLTLAKPEDMDVVTQSPITVSGATKPNAWVTISAENKDYVIKADLNGGFEESVDLIGGANELVVTSFDESGNSNTQNLVVVLSSEFAK</sequence>
<evidence type="ECO:0000313" key="1">
    <source>
        <dbReference type="EMBL" id="OGM08686.1"/>
    </source>
</evidence>
<evidence type="ECO:0008006" key="3">
    <source>
        <dbReference type="Google" id="ProtNLM"/>
    </source>
</evidence>
<evidence type="ECO:0000313" key="2">
    <source>
        <dbReference type="Proteomes" id="UP000176939"/>
    </source>
</evidence>
<dbReference type="Gene3D" id="2.60.40.10">
    <property type="entry name" value="Immunoglobulins"/>
    <property type="match status" value="1"/>
</dbReference>
<dbReference type="Proteomes" id="UP000176939">
    <property type="component" value="Unassembled WGS sequence"/>
</dbReference>
<dbReference type="InterPro" id="IPR013783">
    <property type="entry name" value="Ig-like_fold"/>
</dbReference>
<name>A0A1F7X0T3_9BACT</name>
<organism evidence="1 2">
    <name type="scientific">Candidatus Woesebacteria bacterium RBG_13_36_22</name>
    <dbReference type="NCBI Taxonomy" id="1802478"/>
    <lineage>
        <taxon>Bacteria</taxon>
        <taxon>Candidatus Woeseibacteriota</taxon>
    </lineage>
</organism>
<proteinExistence type="predicted"/>
<dbReference type="EMBL" id="MGFQ01000038">
    <property type="protein sequence ID" value="OGM08686.1"/>
    <property type="molecule type" value="Genomic_DNA"/>
</dbReference>